<dbReference type="EMBL" id="BGPR01000733">
    <property type="protein sequence ID" value="GBM33416.1"/>
    <property type="molecule type" value="Genomic_DNA"/>
</dbReference>
<name>A0A4Y2EZH3_ARAVE</name>
<dbReference type="OrthoDB" id="6435567at2759"/>
<keyword evidence="3" id="KW-0695">RNA-directed DNA polymerase</keyword>
<dbReference type="AlphaFoldDB" id="A0A4Y2EZH3"/>
<dbReference type="GO" id="GO:0003676">
    <property type="term" value="F:nucleic acid binding"/>
    <property type="evidence" value="ECO:0007669"/>
    <property type="project" value="InterPro"/>
</dbReference>
<dbReference type="PANTHER" id="PTHR19446">
    <property type="entry name" value="REVERSE TRANSCRIPTASES"/>
    <property type="match status" value="1"/>
</dbReference>
<dbReference type="CDD" id="cd09276">
    <property type="entry name" value="Rnase_HI_RT_non_LTR"/>
    <property type="match status" value="1"/>
</dbReference>
<dbReference type="PROSITE" id="PS50878">
    <property type="entry name" value="RT_POL"/>
    <property type="match status" value="1"/>
</dbReference>
<comment type="caution">
    <text evidence="3">The sequence shown here is derived from an EMBL/GenBank/DDBJ whole genome shotgun (WGS) entry which is preliminary data.</text>
</comment>
<keyword evidence="3" id="KW-0548">Nucleotidyltransferase</keyword>
<dbReference type="Pfam" id="PF00078">
    <property type="entry name" value="RVT_1"/>
    <property type="match status" value="1"/>
</dbReference>
<dbReference type="Gene3D" id="3.30.420.10">
    <property type="entry name" value="Ribonuclease H-like superfamily/Ribonuclease H"/>
    <property type="match status" value="1"/>
</dbReference>
<reference evidence="3 4" key="1">
    <citation type="journal article" date="2019" name="Sci. Rep.">
        <title>Orb-weaving spider Araneus ventricosus genome elucidates the spidroin gene catalogue.</title>
        <authorList>
            <person name="Kono N."/>
            <person name="Nakamura H."/>
            <person name="Ohtoshi R."/>
            <person name="Moran D.A.P."/>
            <person name="Shinohara A."/>
            <person name="Yoshida Y."/>
            <person name="Fujiwara M."/>
            <person name="Mori M."/>
            <person name="Tomita M."/>
            <person name="Arakawa K."/>
        </authorList>
    </citation>
    <scope>NUCLEOTIDE SEQUENCE [LARGE SCALE GENOMIC DNA]</scope>
</reference>
<dbReference type="GO" id="GO:0003964">
    <property type="term" value="F:RNA-directed DNA polymerase activity"/>
    <property type="evidence" value="ECO:0007669"/>
    <property type="project" value="UniProtKB-KW"/>
</dbReference>
<keyword evidence="4" id="KW-1185">Reference proteome</keyword>
<dbReference type="Proteomes" id="UP000499080">
    <property type="component" value="Unassembled WGS sequence"/>
</dbReference>
<evidence type="ECO:0000313" key="4">
    <source>
        <dbReference type="Proteomes" id="UP000499080"/>
    </source>
</evidence>
<evidence type="ECO:0000259" key="2">
    <source>
        <dbReference type="PROSITE" id="PS50879"/>
    </source>
</evidence>
<dbReference type="InterPro" id="IPR036397">
    <property type="entry name" value="RNaseH_sf"/>
</dbReference>
<gene>
    <name evidence="3" type="primary">RTase_397</name>
    <name evidence="3" type="ORF">AVEN_31418_1</name>
</gene>
<dbReference type="GO" id="GO:0042575">
    <property type="term" value="C:DNA polymerase complex"/>
    <property type="evidence" value="ECO:0007669"/>
    <property type="project" value="UniProtKB-ARBA"/>
</dbReference>
<dbReference type="GO" id="GO:0004523">
    <property type="term" value="F:RNA-DNA hybrid ribonuclease activity"/>
    <property type="evidence" value="ECO:0007669"/>
    <property type="project" value="InterPro"/>
</dbReference>
<dbReference type="InterPro" id="IPR043502">
    <property type="entry name" value="DNA/RNA_pol_sf"/>
</dbReference>
<feature type="domain" description="RNase H type-1" evidence="2">
    <location>
        <begin position="548"/>
        <end position="681"/>
    </location>
</feature>
<dbReference type="Pfam" id="PF00075">
    <property type="entry name" value="RNase_H"/>
    <property type="match status" value="1"/>
</dbReference>
<keyword evidence="3" id="KW-0808">Transferase</keyword>
<dbReference type="PROSITE" id="PS50879">
    <property type="entry name" value="RNASE_H_1"/>
    <property type="match status" value="1"/>
</dbReference>
<protein>
    <submittedName>
        <fullName evidence="3">Putative RNA-directed DNA polymerase from transposon BS</fullName>
    </submittedName>
</protein>
<sequence>MSERTNTILDPAGYMTHNDKDAANALATHYQKIGSLDFSETDRHTQRRARAVAHGCRTTDSKEVIFTKEFSLQELEQALSQMDWTKSPCPDGLHGRMIEHLGPVRRQSLLDIFNLSWRDGRLPRDWKRAIIIPIKKPGKEAGSPESYRPIALTSIICKIMERMILARLKYFLDLNDLLDGAQYGFRRGHGTTDQVLYMCQKIRDAQNNKPTNHSIAVFLDLSKAFDRVWKHKLIIKLHEYGRINGRALAWIHDFLGRRAIRVKYNNTLSDSYKISQGVPQGSVLIPILFAIYLTGIEELLTRRCEVGIFADDIVLWKSGAQVEEIESDVNLALGDLREFADHHKLILNANKSYVSFFTTNKKLYNYEPRVRDWGANAETLRTTCIALIRPILEYGLPVYFCASDSNLQKLERVQLSAASIITGLRNSCPNKIVLYEADLQPLRFRGGAGLEKYFNKLISYGSHNRTSLFLRGWKSNQRLKKNSPMSLATELNLISREVECHSLKNCINPSEGLLGVFFHTELQQAVNKADTVPALMKQMALQLINEIPGVDIQIYTDGSKNEEKKSGSGIYIKAPREVRKIKLRNPDNGSVFRSELLAIEAGLEAILNENNYGAVWILSDSRSSIQHLKDWNNVGDRTSISILKLLRHIGVDHEVHLQWIPSHVDIYGNEVADNLAKQGTANLCVQPPP</sequence>
<proteinExistence type="predicted"/>
<dbReference type="InterPro" id="IPR012337">
    <property type="entry name" value="RNaseH-like_sf"/>
</dbReference>
<evidence type="ECO:0000259" key="1">
    <source>
        <dbReference type="PROSITE" id="PS50878"/>
    </source>
</evidence>
<evidence type="ECO:0000313" key="3">
    <source>
        <dbReference type="EMBL" id="GBM33416.1"/>
    </source>
</evidence>
<feature type="domain" description="Reverse transcriptase" evidence="1">
    <location>
        <begin position="115"/>
        <end position="377"/>
    </location>
</feature>
<dbReference type="InterPro" id="IPR000477">
    <property type="entry name" value="RT_dom"/>
</dbReference>
<dbReference type="InterPro" id="IPR002156">
    <property type="entry name" value="RNaseH_domain"/>
</dbReference>
<dbReference type="CDD" id="cd01650">
    <property type="entry name" value="RT_nLTR_like"/>
    <property type="match status" value="1"/>
</dbReference>
<dbReference type="SUPFAM" id="SSF53098">
    <property type="entry name" value="Ribonuclease H-like"/>
    <property type="match status" value="1"/>
</dbReference>
<dbReference type="SUPFAM" id="SSF56672">
    <property type="entry name" value="DNA/RNA polymerases"/>
    <property type="match status" value="1"/>
</dbReference>
<accession>A0A4Y2EZH3</accession>
<organism evidence="3 4">
    <name type="scientific">Araneus ventricosus</name>
    <name type="common">Orbweaver spider</name>
    <name type="synonym">Epeira ventricosa</name>
    <dbReference type="NCBI Taxonomy" id="182803"/>
    <lineage>
        <taxon>Eukaryota</taxon>
        <taxon>Metazoa</taxon>
        <taxon>Ecdysozoa</taxon>
        <taxon>Arthropoda</taxon>
        <taxon>Chelicerata</taxon>
        <taxon>Arachnida</taxon>
        <taxon>Araneae</taxon>
        <taxon>Araneomorphae</taxon>
        <taxon>Entelegynae</taxon>
        <taxon>Araneoidea</taxon>
        <taxon>Araneidae</taxon>
        <taxon>Araneus</taxon>
    </lineage>
</organism>